<keyword evidence="8" id="KW-1185">Reference proteome</keyword>
<evidence type="ECO:0000256" key="4">
    <source>
        <dbReference type="ARBA" id="ARBA00022692"/>
    </source>
</evidence>
<accession>A0A7I7JUP6</accession>
<comment type="subcellular location">
    <subcellularLocation>
        <location evidence="1">Cell membrane</location>
    </subcellularLocation>
</comment>
<keyword evidence="3" id="KW-1003">Cell membrane</keyword>
<keyword evidence="6" id="KW-0472">Membrane</keyword>
<proteinExistence type="inferred from homology"/>
<dbReference type="GO" id="GO:0005886">
    <property type="term" value="C:plasma membrane"/>
    <property type="evidence" value="ECO:0007669"/>
    <property type="project" value="UniProtKB-SubCell"/>
</dbReference>
<evidence type="ECO:0000313" key="8">
    <source>
        <dbReference type="Proteomes" id="UP000466997"/>
    </source>
</evidence>
<dbReference type="Pfam" id="PF05423">
    <property type="entry name" value="Mycobact_memb"/>
    <property type="match status" value="1"/>
</dbReference>
<dbReference type="Gene3D" id="2.60.40.2880">
    <property type="entry name" value="MmpS1-5, C-terminal soluble domain"/>
    <property type="match status" value="1"/>
</dbReference>
<gene>
    <name evidence="7" type="ORF">MNVM_40420</name>
</gene>
<dbReference type="InterPro" id="IPR008693">
    <property type="entry name" value="MmpS"/>
</dbReference>
<reference evidence="7 8" key="1">
    <citation type="journal article" date="2019" name="Emerg. Microbes Infect.">
        <title>Comprehensive subspecies identification of 175 nontuberculous mycobacteria species based on 7547 genomic profiles.</title>
        <authorList>
            <person name="Matsumoto Y."/>
            <person name="Kinjo T."/>
            <person name="Motooka D."/>
            <person name="Nabeya D."/>
            <person name="Jung N."/>
            <person name="Uechi K."/>
            <person name="Horii T."/>
            <person name="Iida T."/>
            <person name="Fujita J."/>
            <person name="Nakamura S."/>
        </authorList>
    </citation>
    <scope>NUCLEOTIDE SEQUENCE [LARGE SCALE GENOMIC DNA]</scope>
    <source>
        <strain evidence="7 8">JCM 6391</strain>
    </source>
</reference>
<evidence type="ECO:0000256" key="3">
    <source>
        <dbReference type="ARBA" id="ARBA00022475"/>
    </source>
</evidence>
<keyword evidence="4" id="KW-0812">Transmembrane</keyword>
<dbReference type="InterPro" id="IPR038468">
    <property type="entry name" value="MmpS_C"/>
</dbReference>
<evidence type="ECO:0000256" key="6">
    <source>
        <dbReference type="ARBA" id="ARBA00023136"/>
    </source>
</evidence>
<dbReference type="Proteomes" id="UP000466997">
    <property type="component" value="Chromosome"/>
</dbReference>
<dbReference type="EMBL" id="AP022562">
    <property type="protein sequence ID" value="BBX14961.1"/>
    <property type="molecule type" value="Genomic_DNA"/>
</dbReference>
<evidence type="ECO:0000256" key="5">
    <source>
        <dbReference type="ARBA" id="ARBA00022989"/>
    </source>
</evidence>
<protein>
    <submittedName>
        <fullName evidence="7">Putative membrane protein, MmpS</fullName>
    </submittedName>
</protein>
<comment type="similarity">
    <text evidence="2">Belongs to the MmpS family.</text>
</comment>
<evidence type="ECO:0000256" key="2">
    <source>
        <dbReference type="ARBA" id="ARBA00007531"/>
    </source>
</evidence>
<evidence type="ECO:0000256" key="1">
    <source>
        <dbReference type="ARBA" id="ARBA00004236"/>
    </source>
</evidence>
<dbReference type="KEGG" id="mnm:MNVM_40420"/>
<sequence>MATMFTIAKRAWVPLVIAAAAVAGTVAVVNLRGAFGSDEIFHWDGSGSAPIDSINEKQVVYELFGPHDSAGGVSYLDEQTQPVQATFTRLPWRYTITTTSPAVIGNLVAQGDGDRIGCRITVNGAVKDEHIAVGHHAQTFCLVKAA</sequence>
<keyword evidence="5" id="KW-1133">Transmembrane helix</keyword>
<organism evidence="7 8">
    <name type="scientific">Mycobacterium novum</name>
    <dbReference type="NCBI Taxonomy" id="2492438"/>
    <lineage>
        <taxon>Bacteria</taxon>
        <taxon>Bacillati</taxon>
        <taxon>Actinomycetota</taxon>
        <taxon>Actinomycetes</taxon>
        <taxon>Mycobacteriales</taxon>
        <taxon>Mycobacteriaceae</taxon>
        <taxon>Mycobacterium</taxon>
    </lineage>
</organism>
<evidence type="ECO:0000313" key="7">
    <source>
        <dbReference type="EMBL" id="BBX14961.1"/>
    </source>
</evidence>
<name>A0A7I7JUP6_9MYCO</name>
<dbReference type="AlphaFoldDB" id="A0A7I7JUP6"/>